<proteinExistence type="predicted"/>
<comment type="caution">
    <text evidence="1">The sequence shown here is derived from an EMBL/GenBank/DDBJ whole genome shotgun (WGS) entry which is preliminary data.</text>
</comment>
<dbReference type="InterPro" id="IPR001387">
    <property type="entry name" value="Cro/C1-type_HTH"/>
</dbReference>
<protein>
    <submittedName>
        <fullName evidence="1">Uncharacterized protein</fullName>
    </submittedName>
</protein>
<gene>
    <name evidence="1" type="ORF">FYJ58_13480</name>
</gene>
<name>A0A6L5Y147_9FIRM</name>
<evidence type="ECO:0000313" key="1">
    <source>
        <dbReference type="EMBL" id="MSS64866.1"/>
    </source>
</evidence>
<reference evidence="1 2" key="1">
    <citation type="submission" date="2019-08" db="EMBL/GenBank/DDBJ databases">
        <title>In-depth cultivation of the pig gut microbiome towards novel bacterial diversity and tailored functional studies.</title>
        <authorList>
            <person name="Wylensek D."/>
            <person name="Hitch T.C.A."/>
            <person name="Clavel T."/>
        </authorList>
    </citation>
    <scope>NUCLEOTIDE SEQUENCE [LARGE SCALE GENOMIC DNA]</scope>
    <source>
        <strain evidence="1 2">WCA-693-APC-MOT-I</strain>
    </source>
</reference>
<sequence length="577" mass="66644">MKFRDYLNQYINLLGCSAKELAEACELSSAVISRYRTGNREPAPDSEQFKKLITGLVRLAQEKAITDITVQRIHKDFESSLNRKNSDYENFFKNFDSLCIVLNINMKALAQASNFDVSYLYRVRSGQRHLSDLNAFCNSLCHYIVSYHSNPADKNAVASLSGVPVEAFQTDADYLAHLQNWLISDSAPHQSDDMERFLQNLDSFNLDDYIRSIHFDELKVPTVPFQLYSPRSYYGIVEMRKGELDFFKHTVLAKSMEPIFMCSDMPMSDMAEDMDFNRKWMFAIAMSLKKGLHLNIIHNINRPFHEMMLGLESWIPIYMTGQVSPYHLPNVSTQVYHHFNYVSGTVALIGECISGHHDHGKYYLTNKHEEVAYYKQKAADLLSKAQPLMEIFRSESKSLFETYQRAESEKPGDRHNILSSPPIYTIAPELLTLILERAGLSMKEKEMLLQYAQNQRLLIEKTLEHSSVCDEFATISPEEFQEHPAHLSLTDAFYETDFVYSYDEYLAHIRQTMEFSASHPNYRVHPTAKQTFRNIQIHIIEGKCVRLSKTKTPVIHFVIRHPKMISALENFIAPVEE</sequence>
<evidence type="ECO:0000313" key="2">
    <source>
        <dbReference type="Proteomes" id="UP000482209"/>
    </source>
</evidence>
<organism evidence="1 2">
    <name type="scientific">Velocimicrobium porci</name>
    <dbReference type="NCBI Taxonomy" id="2606634"/>
    <lineage>
        <taxon>Bacteria</taxon>
        <taxon>Bacillati</taxon>
        <taxon>Bacillota</taxon>
        <taxon>Clostridia</taxon>
        <taxon>Lachnospirales</taxon>
        <taxon>Lachnospiraceae</taxon>
        <taxon>Velocimicrobium</taxon>
    </lineage>
</organism>
<dbReference type="Proteomes" id="UP000482209">
    <property type="component" value="Unassembled WGS sequence"/>
</dbReference>
<keyword evidence="2" id="KW-1185">Reference proteome</keyword>
<dbReference type="EMBL" id="VUMT01000034">
    <property type="protein sequence ID" value="MSS64866.1"/>
    <property type="molecule type" value="Genomic_DNA"/>
</dbReference>
<dbReference type="AlphaFoldDB" id="A0A6L5Y147"/>
<accession>A0A6L5Y147</accession>
<dbReference type="RefSeq" id="WP_154520253.1">
    <property type="nucleotide sequence ID" value="NZ_VUMT01000034.1"/>
</dbReference>
<dbReference type="CDD" id="cd00093">
    <property type="entry name" value="HTH_XRE"/>
    <property type="match status" value="1"/>
</dbReference>